<dbReference type="InterPro" id="IPR012347">
    <property type="entry name" value="Ferritin-like"/>
</dbReference>
<organism evidence="2 3">
    <name type="scientific">Corynebacterium singulare</name>
    <dbReference type="NCBI Taxonomy" id="161899"/>
    <lineage>
        <taxon>Bacteria</taxon>
        <taxon>Bacillati</taxon>
        <taxon>Actinomycetota</taxon>
        <taxon>Actinomycetes</taxon>
        <taxon>Mycobacteriales</taxon>
        <taxon>Corynebacteriaceae</taxon>
        <taxon>Corynebacterium</taxon>
    </lineage>
</organism>
<sequence length="289" mass="30958">MNRRVVVPALALVAAPWLSGCQATNAVVDYFGPRADPALTSLAHAASADAEALQALDADAAALRSQHAEELYGEIDRLCGRDENGQAPRSCAVDRDVAPREAADVSTVLHDASTSTEEQLDHVSSESRALVVAQAIALEAWTGDELGAAPALTKPERDHAVDLLEWEYQQVYALDFARSYAAPELEETIDERLDVHEYRILELQVVLDKLGAVPQPAAAYQSPGGALPQDADSAREFIDTVAHNDTLKWTDAATQAAATAGSDSEAEATAAWQRWLIAVAAQSHRFHTA</sequence>
<dbReference type="AlphaFoldDB" id="A0A0B6F5A2"/>
<dbReference type="InterPro" id="IPR009078">
    <property type="entry name" value="Ferritin-like_SF"/>
</dbReference>
<protein>
    <recommendedName>
        <fullName evidence="4">DUF4439 domain-containing protein</fullName>
    </recommendedName>
</protein>
<accession>A0A0B6F5A2</accession>
<dbReference type="RefSeq" id="WP_042531320.1">
    <property type="nucleotide sequence ID" value="NZ_CP010827.1"/>
</dbReference>
<evidence type="ECO:0000256" key="1">
    <source>
        <dbReference type="SAM" id="SignalP"/>
    </source>
</evidence>
<name>A0A0B6F5A2_9CORY</name>
<dbReference type="Proteomes" id="UP000031890">
    <property type="component" value="Chromosome"/>
</dbReference>
<evidence type="ECO:0008006" key="4">
    <source>
        <dbReference type="Google" id="ProtNLM"/>
    </source>
</evidence>
<dbReference type="EMBL" id="CP010827">
    <property type="protein sequence ID" value="AJI79191.1"/>
    <property type="molecule type" value="Genomic_DNA"/>
</dbReference>
<dbReference type="KEGG" id="csx:CSING_08360"/>
<dbReference type="PROSITE" id="PS51257">
    <property type="entry name" value="PROKAR_LIPOPROTEIN"/>
    <property type="match status" value="1"/>
</dbReference>
<feature type="chain" id="PRO_5038596701" description="DUF4439 domain-containing protein" evidence="1">
    <location>
        <begin position="27"/>
        <end position="289"/>
    </location>
</feature>
<dbReference type="SUPFAM" id="SSF47240">
    <property type="entry name" value="Ferritin-like"/>
    <property type="match status" value="1"/>
</dbReference>
<dbReference type="OrthoDB" id="4422420at2"/>
<keyword evidence="1" id="KW-0732">Signal</keyword>
<proteinExistence type="predicted"/>
<feature type="signal peptide" evidence="1">
    <location>
        <begin position="1"/>
        <end position="26"/>
    </location>
</feature>
<evidence type="ECO:0000313" key="3">
    <source>
        <dbReference type="Proteomes" id="UP000031890"/>
    </source>
</evidence>
<evidence type="ECO:0000313" key="2">
    <source>
        <dbReference type="EMBL" id="AJI79191.1"/>
    </source>
</evidence>
<gene>
    <name evidence="2" type="ORF">CSING_08360</name>
</gene>
<dbReference type="STRING" id="161899.CSING_08360"/>
<dbReference type="HOGENOM" id="CLU_080105_0_0_11"/>
<reference evidence="2 3" key="1">
    <citation type="journal article" date="2015" name="Genome Announc.">
        <title>Complete Genome Sequence and Annotation of Corynebacterium singulare DSM 44357, Isolated from a Human Semen Specimen.</title>
        <authorList>
            <person name="Merten M."/>
            <person name="Brinkrolf K."/>
            <person name="Albersmeier A."/>
            <person name="Kutter Y."/>
            <person name="Ruckert C."/>
            <person name="Tauch A."/>
        </authorList>
    </citation>
    <scope>NUCLEOTIDE SEQUENCE [LARGE SCALE GENOMIC DNA]</scope>
    <source>
        <strain evidence="2">IBS B52218</strain>
    </source>
</reference>
<dbReference type="Gene3D" id="1.20.1260.10">
    <property type="match status" value="1"/>
</dbReference>